<evidence type="ECO:0000256" key="1">
    <source>
        <dbReference type="SAM" id="Coils"/>
    </source>
</evidence>
<evidence type="ECO:0000313" key="4">
    <source>
        <dbReference type="EMBL" id="CAJ0601870.1"/>
    </source>
</evidence>
<evidence type="ECO:0000259" key="3">
    <source>
        <dbReference type="Pfam" id="PF02520"/>
    </source>
</evidence>
<comment type="caution">
    <text evidence="4">The sequence shown here is derived from an EMBL/GenBank/DDBJ whole genome shotgun (WGS) entry which is preliminary data.</text>
</comment>
<feature type="coiled-coil region" evidence="1">
    <location>
        <begin position="50"/>
        <end position="90"/>
    </location>
</feature>
<keyword evidence="1" id="KW-0175">Coiled coil</keyword>
<gene>
    <name evidence="4" type="ORF">CYNAS_LOCUS13853</name>
</gene>
<reference evidence="4" key="1">
    <citation type="submission" date="2023-07" db="EMBL/GenBank/DDBJ databases">
        <authorList>
            <consortium name="CYATHOMIX"/>
        </authorList>
    </citation>
    <scope>NUCLEOTIDE SEQUENCE</scope>
    <source>
        <strain evidence="4">N/A</strain>
    </source>
</reference>
<dbReference type="Pfam" id="PF02520">
    <property type="entry name" value="ANIS5_cation-bd"/>
    <property type="match status" value="1"/>
</dbReference>
<protein>
    <recommendedName>
        <fullName evidence="3">SXP/RAL-2 family protein Ani s 5-like cation-binding domain-containing protein</fullName>
    </recommendedName>
</protein>
<accession>A0AA36H0M9</accession>
<dbReference type="AlphaFoldDB" id="A0AA36H0M9"/>
<dbReference type="PANTHER" id="PTHR21593">
    <property type="entry name" value="PRION-LIKE- Q/N-RICH -DOMAIN-BEARING PROTEIN PROTEIN"/>
    <property type="match status" value="1"/>
</dbReference>
<sequence>MNILFAYMLWQDKTEADERLALFCVHNEQNLSNPDHNRRCGPRPKATRHLRNMTITIAQQKKEIEEWAQKNNVAEQVAEFNANMTRLKDEVRHNVTQLVNELPQALQRINEILDNEEQTPIELFQALRNLTKENPPLYHLAKFANDMFMRPPHRPWGGFRGREGRRGSPFGPGKGFGRPDFDGRDLQVIGPEEGRNRRFRRARW</sequence>
<feature type="domain" description="SXP/RAL-2 family protein Ani s 5-like cation-binding" evidence="3">
    <location>
        <begin position="50"/>
        <end position="135"/>
    </location>
</feature>
<evidence type="ECO:0000256" key="2">
    <source>
        <dbReference type="SAM" id="MobiDB-lite"/>
    </source>
</evidence>
<organism evidence="4 5">
    <name type="scientific">Cylicocyclus nassatus</name>
    <name type="common">Nematode worm</name>
    <dbReference type="NCBI Taxonomy" id="53992"/>
    <lineage>
        <taxon>Eukaryota</taxon>
        <taxon>Metazoa</taxon>
        <taxon>Ecdysozoa</taxon>
        <taxon>Nematoda</taxon>
        <taxon>Chromadorea</taxon>
        <taxon>Rhabditida</taxon>
        <taxon>Rhabditina</taxon>
        <taxon>Rhabditomorpha</taxon>
        <taxon>Strongyloidea</taxon>
        <taxon>Strongylidae</taxon>
        <taxon>Cylicocyclus</taxon>
    </lineage>
</organism>
<dbReference type="InterPro" id="IPR003677">
    <property type="entry name" value="ANIS5_cation-bd"/>
</dbReference>
<name>A0AA36H0M9_CYLNA</name>
<feature type="region of interest" description="Disordered" evidence="2">
    <location>
        <begin position="156"/>
        <end position="192"/>
    </location>
</feature>
<dbReference type="EMBL" id="CATQJL010000305">
    <property type="protein sequence ID" value="CAJ0601870.1"/>
    <property type="molecule type" value="Genomic_DNA"/>
</dbReference>
<dbReference type="Proteomes" id="UP001176961">
    <property type="component" value="Unassembled WGS sequence"/>
</dbReference>
<dbReference type="PANTHER" id="PTHR21593:SF36">
    <property type="entry name" value="DUF148 DOMAIN-CONTAINING PROTEIN-RELATED"/>
    <property type="match status" value="1"/>
</dbReference>
<evidence type="ECO:0000313" key="5">
    <source>
        <dbReference type="Proteomes" id="UP001176961"/>
    </source>
</evidence>
<proteinExistence type="predicted"/>
<keyword evidence="5" id="KW-1185">Reference proteome</keyword>
<dbReference type="InterPro" id="IPR052823">
    <property type="entry name" value="SXP/RAL-2_related"/>
</dbReference>